<sequence>MSKFVLTIPGTFKRPLADDARARLVAALQGVDPDQVGAVPADLDLVSVDPDSGRFVLHLEVQADDRTAAQAEAVSVARRALAAAGYGDQDAPTGAPAVTAIDVG</sequence>
<dbReference type="EMBL" id="JBHFAB010000002">
    <property type="protein sequence ID" value="MFC1415721.1"/>
    <property type="molecule type" value="Genomic_DNA"/>
</dbReference>
<protein>
    <submittedName>
        <fullName evidence="1">Uncharacterized protein</fullName>
    </submittedName>
</protein>
<gene>
    <name evidence="1" type="ORF">ACEZDE_03545</name>
</gene>
<name>A0ABV6VPS1_9ACTN</name>
<evidence type="ECO:0000313" key="2">
    <source>
        <dbReference type="Proteomes" id="UP001592531"/>
    </source>
</evidence>
<dbReference type="Proteomes" id="UP001592531">
    <property type="component" value="Unassembled WGS sequence"/>
</dbReference>
<dbReference type="RefSeq" id="WP_380531915.1">
    <property type="nucleotide sequence ID" value="NZ_JBHFAB010000002.1"/>
</dbReference>
<reference evidence="1 2" key="1">
    <citation type="submission" date="2024-09" db="EMBL/GenBank/DDBJ databases">
        <authorList>
            <person name="Lee S.D."/>
        </authorList>
    </citation>
    <scope>NUCLEOTIDE SEQUENCE [LARGE SCALE GENOMIC DNA]</scope>
    <source>
        <strain evidence="1 2">N8-3</strain>
    </source>
</reference>
<accession>A0ABV6VPS1</accession>
<keyword evidence="2" id="KW-1185">Reference proteome</keyword>
<evidence type="ECO:0000313" key="1">
    <source>
        <dbReference type="EMBL" id="MFC1415721.1"/>
    </source>
</evidence>
<organism evidence="1 2">
    <name type="scientific">Streptacidiphilus cavernicola</name>
    <dbReference type="NCBI Taxonomy" id="3342716"/>
    <lineage>
        <taxon>Bacteria</taxon>
        <taxon>Bacillati</taxon>
        <taxon>Actinomycetota</taxon>
        <taxon>Actinomycetes</taxon>
        <taxon>Kitasatosporales</taxon>
        <taxon>Streptomycetaceae</taxon>
        <taxon>Streptacidiphilus</taxon>
    </lineage>
</organism>
<proteinExistence type="predicted"/>
<comment type="caution">
    <text evidence="1">The sequence shown here is derived from an EMBL/GenBank/DDBJ whole genome shotgun (WGS) entry which is preliminary data.</text>
</comment>